<gene>
    <name evidence="1" type="ORF">CFP75_09655</name>
</gene>
<comment type="caution">
    <text evidence="1">The sequence shown here is derived from an EMBL/GenBank/DDBJ whole genome shotgun (WGS) entry which is preliminary data.</text>
</comment>
<organism evidence="1 2">
    <name type="scientific">Amycolatopsis alba DSM 44262</name>
    <dbReference type="NCBI Taxonomy" id="1125972"/>
    <lineage>
        <taxon>Bacteria</taxon>
        <taxon>Bacillati</taxon>
        <taxon>Actinomycetota</taxon>
        <taxon>Actinomycetes</taxon>
        <taxon>Pseudonocardiales</taxon>
        <taxon>Pseudonocardiaceae</taxon>
        <taxon>Amycolatopsis</taxon>
    </lineage>
</organism>
<name>A0A229S0M3_AMYAL</name>
<dbReference type="OrthoDB" id="3805675at2"/>
<sequence length="321" mass="36220">MAADYTGLLAELRALRKGRGIFSAEITRRIGPTLRELCHVQADDQVPEVREKLLRHLGDVAASLPADLRVAASAAVALHPGARHQFLTGRITWLAQQIGRDERTVRRRMDDGIAQLAEVAARCLSAPPPQPENDHGDFHVEHFSAVLMLDRGAPEALERRTIVAERDDLDQIVVALSLPTVSAEKSRDRDLAAEVLFGGTLLCRRRPAGSRFEFVLTLPKPLRAGERHEYGMRYRIPEGQAMREHYVYTSPRRCRLFDLRVRFGLVDPPQRIWRVEEVFHRDLDEKAPEGDVLLPDKAGELHVVFRDLVPGFGYGVQWTMP</sequence>
<dbReference type="EMBL" id="NMQU01000026">
    <property type="protein sequence ID" value="OXM52436.1"/>
    <property type="molecule type" value="Genomic_DNA"/>
</dbReference>
<dbReference type="Proteomes" id="UP000215563">
    <property type="component" value="Unassembled WGS sequence"/>
</dbReference>
<keyword evidence="2" id="KW-1185">Reference proteome</keyword>
<dbReference type="AlphaFoldDB" id="A0A229S0M3"/>
<dbReference type="RefSeq" id="WP_020632933.1">
    <property type="nucleotide sequence ID" value="NZ_KB913032.1"/>
</dbReference>
<protein>
    <submittedName>
        <fullName evidence="1">Uncharacterized protein</fullName>
    </submittedName>
</protein>
<proteinExistence type="predicted"/>
<reference evidence="1 2" key="1">
    <citation type="submission" date="2017-07" db="EMBL/GenBank/DDBJ databases">
        <title>Amycolatopsis alba DSM 44262 Genome sequencing and assembly.</title>
        <authorList>
            <person name="Kaur N."/>
            <person name="Mayilraj S."/>
        </authorList>
    </citation>
    <scope>NUCLEOTIDE SEQUENCE [LARGE SCALE GENOMIC DNA]</scope>
    <source>
        <strain evidence="1 2">DSM 44262</strain>
    </source>
</reference>
<evidence type="ECO:0000313" key="2">
    <source>
        <dbReference type="Proteomes" id="UP000215563"/>
    </source>
</evidence>
<evidence type="ECO:0000313" key="1">
    <source>
        <dbReference type="EMBL" id="OXM52436.1"/>
    </source>
</evidence>
<accession>A0A229S0M3</accession>